<sequence length="181" mass="20512">MPTLLSTGNVVEMFSIVRNDAQFLVIKGSVMVTLEAVEYTDHPGVGSLKEAVRNDCLDNREHASMAIQQSEAAVRTRRARRRKYPVLISFQARVEITSFVGILKLKAKKKKERFEAIEELLGAIDAMLFRFYKCFVSLIWAHVRSHSHAICIPSTAQACYEEHDLDLGFRSFCNPFEVISS</sequence>
<organism evidence="1 2">
    <name type="scientific">Salix dunnii</name>
    <dbReference type="NCBI Taxonomy" id="1413687"/>
    <lineage>
        <taxon>Eukaryota</taxon>
        <taxon>Viridiplantae</taxon>
        <taxon>Streptophyta</taxon>
        <taxon>Embryophyta</taxon>
        <taxon>Tracheophyta</taxon>
        <taxon>Spermatophyta</taxon>
        <taxon>Magnoliopsida</taxon>
        <taxon>eudicotyledons</taxon>
        <taxon>Gunneridae</taxon>
        <taxon>Pentapetalae</taxon>
        <taxon>rosids</taxon>
        <taxon>fabids</taxon>
        <taxon>Malpighiales</taxon>
        <taxon>Salicaceae</taxon>
        <taxon>Saliceae</taxon>
        <taxon>Salix</taxon>
    </lineage>
</organism>
<accession>A0A835MXX5</accession>
<dbReference type="EMBL" id="JADGMS010000005">
    <property type="protein sequence ID" value="KAF9682972.1"/>
    <property type="molecule type" value="Genomic_DNA"/>
</dbReference>
<protein>
    <submittedName>
        <fullName evidence="1">Uncharacterized protein</fullName>
    </submittedName>
</protein>
<dbReference type="AlphaFoldDB" id="A0A835MXX5"/>
<evidence type="ECO:0000313" key="2">
    <source>
        <dbReference type="Proteomes" id="UP000657918"/>
    </source>
</evidence>
<name>A0A835MXX5_9ROSI</name>
<gene>
    <name evidence="1" type="ORF">SADUNF_Sadunf05G0163700</name>
</gene>
<evidence type="ECO:0000313" key="1">
    <source>
        <dbReference type="EMBL" id="KAF9682972.1"/>
    </source>
</evidence>
<dbReference type="Proteomes" id="UP000657918">
    <property type="component" value="Unassembled WGS sequence"/>
</dbReference>
<reference evidence="1 2" key="1">
    <citation type="submission" date="2020-10" db="EMBL/GenBank/DDBJ databases">
        <title>Plant Genome Project.</title>
        <authorList>
            <person name="Zhang R.-G."/>
        </authorList>
    </citation>
    <scope>NUCLEOTIDE SEQUENCE [LARGE SCALE GENOMIC DNA]</scope>
    <source>
        <strain evidence="1">FAFU-HL-1</strain>
        <tissue evidence="1">Leaf</tissue>
    </source>
</reference>
<comment type="caution">
    <text evidence="1">The sequence shown here is derived from an EMBL/GenBank/DDBJ whole genome shotgun (WGS) entry which is preliminary data.</text>
</comment>
<keyword evidence="2" id="KW-1185">Reference proteome</keyword>
<proteinExistence type="predicted"/>